<dbReference type="Gene3D" id="1.20.1740.10">
    <property type="entry name" value="Amino acid/polyamine transporter I"/>
    <property type="match status" value="1"/>
</dbReference>
<feature type="transmembrane region" description="Helical" evidence="5">
    <location>
        <begin position="184"/>
        <end position="205"/>
    </location>
</feature>
<dbReference type="EMBL" id="CAXKWB010013253">
    <property type="protein sequence ID" value="CAL4107121.1"/>
    <property type="molecule type" value="Genomic_DNA"/>
</dbReference>
<evidence type="ECO:0000313" key="7">
    <source>
        <dbReference type="Proteomes" id="UP001497623"/>
    </source>
</evidence>
<feature type="transmembrane region" description="Helical" evidence="5">
    <location>
        <begin position="211"/>
        <end position="231"/>
    </location>
</feature>
<keyword evidence="2 5" id="KW-0812">Transmembrane</keyword>
<dbReference type="Proteomes" id="UP001497623">
    <property type="component" value="Unassembled WGS sequence"/>
</dbReference>
<evidence type="ECO:0000256" key="5">
    <source>
        <dbReference type="SAM" id="Phobius"/>
    </source>
</evidence>
<dbReference type="PANTHER" id="PTHR11785">
    <property type="entry name" value="AMINO ACID TRANSPORTER"/>
    <property type="match status" value="1"/>
</dbReference>
<keyword evidence="4 5" id="KW-0472">Membrane</keyword>
<feature type="transmembrane region" description="Helical" evidence="5">
    <location>
        <begin position="73"/>
        <end position="93"/>
    </location>
</feature>
<sequence>FYSGLFSFGRWNYLNCVTEELKDPYKNLPRAICIALPLVTLVYFFTNVAYLTVLTAQEVVSSNAVAMDFARQVLGPVQYCVPVFVAMSTFGGLNGSLFTSGRLFLAGACQGHLPPVLSFIHVTKGTPVPALISTCVVSMLLLPFDIFSLINCLSFVLWLTIGAAVAGLLWLRRAQPERPRPVKCHTAIPIIFLIGCLYLVIMPMISEPRATGMGILITLSGIPVYAFGVLWKNKPKWIHNAHDGMTLFLQKTWLVVSQDAPNADVLLQDMGN</sequence>
<dbReference type="PANTHER" id="PTHR11785:SF528">
    <property type="entry name" value="AMINO ACID TRANSPORTER PROTEIN JHI-21"/>
    <property type="match status" value="1"/>
</dbReference>
<dbReference type="GO" id="GO:0016020">
    <property type="term" value="C:membrane"/>
    <property type="evidence" value="ECO:0007669"/>
    <property type="project" value="UniProtKB-SubCell"/>
</dbReference>
<proteinExistence type="predicted"/>
<keyword evidence="3 5" id="KW-1133">Transmembrane helix</keyword>
<protein>
    <submittedName>
        <fullName evidence="6">Uncharacterized protein</fullName>
    </submittedName>
</protein>
<gene>
    <name evidence="6" type="ORF">MNOR_LOCUS18488</name>
</gene>
<evidence type="ECO:0000256" key="2">
    <source>
        <dbReference type="ARBA" id="ARBA00022692"/>
    </source>
</evidence>
<evidence type="ECO:0000256" key="1">
    <source>
        <dbReference type="ARBA" id="ARBA00004141"/>
    </source>
</evidence>
<keyword evidence="7" id="KW-1185">Reference proteome</keyword>
<dbReference type="FunFam" id="1.20.1740.10:FF:000095">
    <property type="entry name" value="B(0,+)-type amino acid transporter 1-like"/>
    <property type="match status" value="1"/>
</dbReference>
<evidence type="ECO:0000256" key="4">
    <source>
        <dbReference type="ARBA" id="ARBA00023136"/>
    </source>
</evidence>
<comment type="subcellular location">
    <subcellularLocation>
        <location evidence="1">Membrane</location>
        <topology evidence="1">Multi-pass membrane protein</topology>
    </subcellularLocation>
</comment>
<dbReference type="GO" id="GO:0015179">
    <property type="term" value="F:L-amino acid transmembrane transporter activity"/>
    <property type="evidence" value="ECO:0007669"/>
    <property type="project" value="TreeGrafter"/>
</dbReference>
<organism evidence="6 7">
    <name type="scientific">Meganyctiphanes norvegica</name>
    <name type="common">Northern krill</name>
    <name type="synonym">Thysanopoda norvegica</name>
    <dbReference type="NCBI Taxonomy" id="48144"/>
    <lineage>
        <taxon>Eukaryota</taxon>
        <taxon>Metazoa</taxon>
        <taxon>Ecdysozoa</taxon>
        <taxon>Arthropoda</taxon>
        <taxon>Crustacea</taxon>
        <taxon>Multicrustacea</taxon>
        <taxon>Malacostraca</taxon>
        <taxon>Eumalacostraca</taxon>
        <taxon>Eucarida</taxon>
        <taxon>Euphausiacea</taxon>
        <taxon>Euphausiidae</taxon>
        <taxon>Meganyctiphanes</taxon>
    </lineage>
</organism>
<feature type="non-terminal residue" evidence="6">
    <location>
        <position position="1"/>
    </location>
</feature>
<evidence type="ECO:0000256" key="3">
    <source>
        <dbReference type="ARBA" id="ARBA00022989"/>
    </source>
</evidence>
<accession>A0AAV2R0B8</accession>
<feature type="transmembrane region" description="Helical" evidence="5">
    <location>
        <begin position="155"/>
        <end position="172"/>
    </location>
</feature>
<name>A0AAV2R0B8_MEGNR</name>
<comment type="caution">
    <text evidence="6">The sequence shown here is derived from an EMBL/GenBank/DDBJ whole genome shotgun (WGS) entry which is preliminary data.</text>
</comment>
<evidence type="ECO:0000313" key="6">
    <source>
        <dbReference type="EMBL" id="CAL4107121.1"/>
    </source>
</evidence>
<dbReference type="InterPro" id="IPR002293">
    <property type="entry name" value="AA/rel_permease1"/>
</dbReference>
<dbReference type="InterPro" id="IPR050598">
    <property type="entry name" value="AminoAcid_Transporter"/>
</dbReference>
<dbReference type="Pfam" id="PF13520">
    <property type="entry name" value="AA_permease_2"/>
    <property type="match status" value="1"/>
</dbReference>
<feature type="transmembrane region" description="Helical" evidence="5">
    <location>
        <begin position="31"/>
        <end position="53"/>
    </location>
</feature>
<reference evidence="6 7" key="1">
    <citation type="submission" date="2024-05" db="EMBL/GenBank/DDBJ databases">
        <authorList>
            <person name="Wallberg A."/>
        </authorList>
    </citation>
    <scope>NUCLEOTIDE SEQUENCE [LARGE SCALE GENOMIC DNA]</scope>
</reference>
<dbReference type="AlphaFoldDB" id="A0AAV2R0B8"/>